<evidence type="ECO:0000313" key="1">
    <source>
        <dbReference type="EMBL" id="PNT76278.1"/>
    </source>
</evidence>
<keyword evidence="3" id="KW-1185">Reference proteome</keyword>
<protein>
    <submittedName>
        <fullName evidence="1 2">Uncharacterized protein</fullName>
    </submittedName>
</protein>
<dbReference type="EMBL" id="CM000880">
    <property type="protein sequence ID" value="PNT76278.1"/>
    <property type="molecule type" value="Genomic_DNA"/>
</dbReference>
<accession>A0A2K2DPT0</accession>
<dbReference type="EnsemblPlants" id="PNT76278">
    <property type="protein sequence ID" value="PNT76278"/>
    <property type="gene ID" value="BRADI_1g46682v3"/>
</dbReference>
<proteinExistence type="predicted"/>
<dbReference type="Proteomes" id="UP000008810">
    <property type="component" value="Chromosome 1"/>
</dbReference>
<reference evidence="2" key="3">
    <citation type="submission" date="2018-08" db="UniProtKB">
        <authorList>
            <consortium name="EnsemblPlants"/>
        </authorList>
    </citation>
    <scope>IDENTIFICATION</scope>
    <source>
        <strain evidence="2">cv. Bd21</strain>
    </source>
</reference>
<reference evidence="1" key="2">
    <citation type="submission" date="2017-06" db="EMBL/GenBank/DDBJ databases">
        <title>WGS assembly of Brachypodium distachyon.</title>
        <authorList>
            <consortium name="The International Brachypodium Initiative"/>
            <person name="Lucas S."/>
            <person name="Harmon-Smith M."/>
            <person name="Lail K."/>
            <person name="Tice H."/>
            <person name="Grimwood J."/>
            <person name="Bruce D."/>
            <person name="Barry K."/>
            <person name="Shu S."/>
            <person name="Lindquist E."/>
            <person name="Wang M."/>
            <person name="Pitluck S."/>
            <person name="Vogel J.P."/>
            <person name="Garvin D.F."/>
            <person name="Mockler T.C."/>
            <person name="Schmutz J."/>
            <person name="Rokhsar D."/>
            <person name="Bevan M.W."/>
        </authorList>
    </citation>
    <scope>NUCLEOTIDE SEQUENCE</scope>
    <source>
        <strain evidence="1">Bd21</strain>
    </source>
</reference>
<gene>
    <name evidence="1" type="ORF">BRADI_1g46682v3</name>
</gene>
<dbReference type="Gramene" id="PNT76278">
    <property type="protein sequence ID" value="PNT76278"/>
    <property type="gene ID" value="BRADI_1g46682v3"/>
</dbReference>
<evidence type="ECO:0000313" key="3">
    <source>
        <dbReference type="Proteomes" id="UP000008810"/>
    </source>
</evidence>
<organism evidence="1">
    <name type="scientific">Brachypodium distachyon</name>
    <name type="common">Purple false brome</name>
    <name type="synonym">Trachynia distachya</name>
    <dbReference type="NCBI Taxonomy" id="15368"/>
    <lineage>
        <taxon>Eukaryota</taxon>
        <taxon>Viridiplantae</taxon>
        <taxon>Streptophyta</taxon>
        <taxon>Embryophyta</taxon>
        <taxon>Tracheophyta</taxon>
        <taxon>Spermatophyta</taxon>
        <taxon>Magnoliopsida</taxon>
        <taxon>Liliopsida</taxon>
        <taxon>Poales</taxon>
        <taxon>Poaceae</taxon>
        <taxon>BOP clade</taxon>
        <taxon>Pooideae</taxon>
        <taxon>Stipodae</taxon>
        <taxon>Brachypodieae</taxon>
        <taxon>Brachypodium</taxon>
    </lineage>
</organism>
<sequence length="117" mass="13236">MSTRGSRWRRIRGGPMWLGRLSVRVRSLRLLLVRASAFSKTGGRFWSRRSARHSRRMHQRELAPLGGNHCYSWAIKPAVGHSGGMLIAAREDLFDHIASDVGEFFTNMVVKDKNSSA</sequence>
<dbReference type="InParanoid" id="A0A2K2DPT0"/>
<name>A0A2K2DPT0_BRADI</name>
<evidence type="ECO:0000313" key="2">
    <source>
        <dbReference type="EnsemblPlants" id="PNT76278"/>
    </source>
</evidence>
<reference evidence="1 2" key="1">
    <citation type="journal article" date="2010" name="Nature">
        <title>Genome sequencing and analysis of the model grass Brachypodium distachyon.</title>
        <authorList>
            <consortium name="International Brachypodium Initiative"/>
        </authorList>
    </citation>
    <scope>NUCLEOTIDE SEQUENCE [LARGE SCALE GENOMIC DNA]</scope>
    <source>
        <strain evidence="1 2">Bd21</strain>
    </source>
</reference>
<dbReference type="AlphaFoldDB" id="A0A2K2DPT0"/>